<dbReference type="AlphaFoldDB" id="A0A8B7YRD2"/>
<feature type="transmembrane region" description="Helical" evidence="6">
    <location>
        <begin position="379"/>
        <end position="400"/>
    </location>
</feature>
<feature type="region of interest" description="Disordered" evidence="5">
    <location>
        <begin position="541"/>
        <end position="577"/>
    </location>
</feature>
<dbReference type="CDD" id="cd17317">
    <property type="entry name" value="MFS_SLC22"/>
    <property type="match status" value="1"/>
</dbReference>
<accession>A0A8B7YRD2</accession>
<reference evidence="9" key="1">
    <citation type="submission" date="2025-08" db="UniProtKB">
        <authorList>
            <consortium name="RefSeq"/>
        </authorList>
    </citation>
    <scope>IDENTIFICATION</scope>
</reference>
<evidence type="ECO:0000256" key="6">
    <source>
        <dbReference type="SAM" id="Phobius"/>
    </source>
</evidence>
<evidence type="ECO:0000313" key="8">
    <source>
        <dbReference type="Proteomes" id="UP000694845"/>
    </source>
</evidence>
<feature type="transmembrane region" description="Helical" evidence="6">
    <location>
        <begin position="493"/>
        <end position="513"/>
    </location>
</feature>
<dbReference type="GO" id="GO:0022857">
    <property type="term" value="F:transmembrane transporter activity"/>
    <property type="evidence" value="ECO:0007669"/>
    <property type="project" value="InterPro"/>
</dbReference>
<name>A0A8B7YRD2_ACAPL</name>
<dbReference type="Proteomes" id="UP000694845">
    <property type="component" value="Unplaced"/>
</dbReference>
<proteinExistence type="predicted"/>
<dbReference type="PANTHER" id="PTHR24064">
    <property type="entry name" value="SOLUTE CARRIER FAMILY 22 MEMBER"/>
    <property type="match status" value="1"/>
</dbReference>
<protein>
    <submittedName>
        <fullName evidence="9">Organic cation transporter protein-like</fullName>
    </submittedName>
</protein>
<dbReference type="PROSITE" id="PS50850">
    <property type="entry name" value="MFS"/>
    <property type="match status" value="1"/>
</dbReference>
<keyword evidence="2 6" id="KW-0812">Transmembrane</keyword>
<evidence type="ECO:0000256" key="2">
    <source>
        <dbReference type="ARBA" id="ARBA00022692"/>
    </source>
</evidence>
<dbReference type="KEGG" id="aplc:110981616"/>
<gene>
    <name evidence="9" type="primary">LOC110981616</name>
</gene>
<dbReference type="OMA" id="IGPYGKY"/>
<keyword evidence="4 6" id="KW-0472">Membrane</keyword>
<evidence type="ECO:0000256" key="1">
    <source>
        <dbReference type="ARBA" id="ARBA00004141"/>
    </source>
</evidence>
<evidence type="ECO:0000313" key="9">
    <source>
        <dbReference type="RefSeq" id="XP_022095015.1"/>
    </source>
</evidence>
<feature type="domain" description="Major facilitator superfamily (MFS) profile" evidence="7">
    <location>
        <begin position="105"/>
        <end position="518"/>
    </location>
</feature>
<dbReference type="OrthoDB" id="3936150at2759"/>
<keyword evidence="3 6" id="KW-1133">Transmembrane helix</keyword>
<dbReference type="InterPro" id="IPR036259">
    <property type="entry name" value="MFS_trans_sf"/>
</dbReference>
<feature type="transmembrane region" description="Helical" evidence="6">
    <location>
        <begin position="202"/>
        <end position="223"/>
    </location>
</feature>
<dbReference type="SUPFAM" id="SSF103473">
    <property type="entry name" value="MFS general substrate transporter"/>
    <property type="match status" value="1"/>
</dbReference>
<dbReference type="GeneID" id="110981616"/>
<feature type="transmembrane region" description="Helical" evidence="6">
    <location>
        <begin position="350"/>
        <end position="367"/>
    </location>
</feature>
<keyword evidence="8" id="KW-1185">Reference proteome</keyword>
<organism evidence="8 9">
    <name type="scientific">Acanthaster planci</name>
    <name type="common">Crown-of-thorns starfish</name>
    <dbReference type="NCBI Taxonomy" id="133434"/>
    <lineage>
        <taxon>Eukaryota</taxon>
        <taxon>Metazoa</taxon>
        <taxon>Echinodermata</taxon>
        <taxon>Eleutherozoa</taxon>
        <taxon>Asterozoa</taxon>
        <taxon>Asteroidea</taxon>
        <taxon>Valvatacea</taxon>
        <taxon>Valvatida</taxon>
        <taxon>Acanthasteridae</taxon>
        <taxon>Acanthaster</taxon>
    </lineage>
</organism>
<feature type="transmembrane region" description="Helical" evidence="6">
    <location>
        <begin position="263"/>
        <end position="281"/>
    </location>
</feature>
<dbReference type="Gene3D" id="1.20.1250.20">
    <property type="entry name" value="MFS general substrate transporter like domains"/>
    <property type="match status" value="1"/>
</dbReference>
<evidence type="ECO:0000256" key="3">
    <source>
        <dbReference type="ARBA" id="ARBA00022989"/>
    </source>
</evidence>
<evidence type="ECO:0000256" key="5">
    <source>
        <dbReference type="SAM" id="MobiDB-lite"/>
    </source>
</evidence>
<dbReference type="InterPro" id="IPR005828">
    <property type="entry name" value="MFS_sugar_transport-like"/>
</dbReference>
<dbReference type="GO" id="GO:0016020">
    <property type="term" value="C:membrane"/>
    <property type="evidence" value="ECO:0007669"/>
    <property type="project" value="UniProtKB-SubCell"/>
</dbReference>
<dbReference type="RefSeq" id="XP_022095015.1">
    <property type="nucleotide sequence ID" value="XM_022239323.1"/>
</dbReference>
<feature type="transmembrane region" description="Helical" evidence="6">
    <location>
        <begin position="407"/>
        <end position="428"/>
    </location>
</feature>
<feature type="transmembrane region" description="Helical" evidence="6">
    <location>
        <begin position="178"/>
        <end position="196"/>
    </location>
</feature>
<evidence type="ECO:0000256" key="4">
    <source>
        <dbReference type="ARBA" id="ARBA00023136"/>
    </source>
</evidence>
<feature type="transmembrane region" description="Helical" evidence="6">
    <location>
        <begin position="434"/>
        <end position="453"/>
    </location>
</feature>
<dbReference type="Pfam" id="PF00083">
    <property type="entry name" value="Sugar_tr"/>
    <property type="match status" value="1"/>
</dbReference>
<dbReference type="InterPro" id="IPR020846">
    <property type="entry name" value="MFS_dom"/>
</dbReference>
<feature type="transmembrane region" description="Helical" evidence="6">
    <location>
        <begin position="20"/>
        <end position="43"/>
    </location>
</feature>
<feature type="transmembrane region" description="Helical" evidence="6">
    <location>
        <begin position="235"/>
        <end position="257"/>
    </location>
</feature>
<evidence type="ECO:0000259" key="7">
    <source>
        <dbReference type="PROSITE" id="PS50850"/>
    </source>
</evidence>
<sequence length="577" mass="64363">MEYDDILHQIGPYGKYQKLLVLAMFVIKIPLSCHFIAQVFLAAKTDHWCALPESQAINCTQLRLTSLTDCLEEQKSYSIPYEIDHDGEQVYSSCQRYILGDEGDDSGQILNSTDIISCDAGWVFDHSRYKSTINENFNLVCDREDLPGIAQSIWFAGLLAGSLGWGSVGDWIGRRKTFILTLILVTVSSTVTSFVPNFTSFVAMRFITAACSYGTVLMTYVLVSEIVGPKKRVVANTILFFSFSTGYVLLTLLAFLLREWRHLHLAISLPFILCLLLVFVIPESPRWLIIKGRFKAATKTIENIAKVNGTQVPEDLIDKLSDTKQDNKQHSNFPVTQLDLVRTPNIRKKTLILFVDWFVANMVYYGLSLSTSALGVDDYLAAFVSGAIEVPSYLFCWYVMNRYGRRLSLVGFYIFSGLFCLITIFIPFGATRAAVAMAGKFAISAAFGHIYIYSLEIFPTIIRSMGMGASSMVARVSGILCPFILLLGKYWQPLPLCVFGGGSIVAGILSLMLPETIGCPLPDTIQDGENFGKGERFQQCYKRNPGRKNQDPSQPPPDYLPLPTLQNTQQDPIHVDA</sequence>
<feature type="transmembrane region" description="Helical" evidence="6">
    <location>
        <begin position="148"/>
        <end position="166"/>
    </location>
</feature>
<comment type="subcellular location">
    <subcellularLocation>
        <location evidence="1">Membrane</location>
        <topology evidence="1">Multi-pass membrane protein</topology>
    </subcellularLocation>
</comment>
<feature type="transmembrane region" description="Helical" evidence="6">
    <location>
        <begin position="465"/>
        <end position="487"/>
    </location>
</feature>